<proteinExistence type="predicted"/>
<dbReference type="InterPro" id="IPR000719">
    <property type="entry name" value="Prot_kinase_dom"/>
</dbReference>
<feature type="region of interest" description="Disordered" evidence="3">
    <location>
        <begin position="312"/>
        <end position="353"/>
    </location>
</feature>
<dbReference type="InterPro" id="IPR011009">
    <property type="entry name" value="Kinase-like_dom_sf"/>
</dbReference>
<dbReference type="Proteomes" id="UP001189429">
    <property type="component" value="Unassembled WGS sequence"/>
</dbReference>
<dbReference type="Pfam" id="PF00069">
    <property type="entry name" value="Pkinase"/>
    <property type="match status" value="1"/>
</dbReference>
<dbReference type="PANTHER" id="PTHR24346">
    <property type="entry name" value="MAP/MICROTUBULE AFFINITY-REGULATING KINASE"/>
    <property type="match status" value="1"/>
</dbReference>
<evidence type="ECO:0000313" key="5">
    <source>
        <dbReference type="EMBL" id="CAK0839291.1"/>
    </source>
</evidence>
<protein>
    <recommendedName>
        <fullName evidence="4">Protein kinase domain-containing protein</fullName>
    </recommendedName>
</protein>
<dbReference type="SUPFAM" id="SSF56112">
    <property type="entry name" value="Protein kinase-like (PK-like)"/>
    <property type="match status" value="1"/>
</dbReference>
<evidence type="ECO:0000256" key="1">
    <source>
        <dbReference type="ARBA" id="ARBA00022741"/>
    </source>
</evidence>
<dbReference type="EMBL" id="CAUYUJ010014282">
    <property type="protein sequence ID" value="CAK0839291.1"/>
    <property type="molecule type" value="Genomic_DNA"/>
</dbReference>
<name>A0ABN9T2V4_9DINO</name>
<accession>A0ABN9T2V4</accession>
<reference evidence="5" key="1">
    <citation type="submission" date="2023-10" db="EMBL/GenBank/DDBJ databases">
        <authorList>
            <person name="Chen Y."/>
            <person name="Shah S."/>
            <person name="Dougan E. K."/>
            <person name="Thang M."/>
            <person name="Chan C."/>
        </authorList>
    </citation>
    <scope>NUCLEOTIDE SEQUENCE [LARGE SCALE GENOMIC DNA]</scope>
</reference>
<evidence type="ECO:0000256" key="2">
    <source>
        <dbReference type="ARBA" id="ARBA00022840"/>
    </source>
</evidence>
<sequence length="353" mass="38907">MAAAPACRHMNEAALAESMRELADGVRPWERGAFTAVRKLQEASRNHGRVDEMSYQGLHVAVKRMPNWWVQDDQCAFQRRHRHQLERPWVDLGILAELHRAQYPYACELIGIFRDDRCTYVVSSLASHGDLFLWAERAPPPGPEREAAMRPLAAQLLDAVRLLHDLGVSHRDISLENVLTTRSDREATPQVRLIDFGMAGIGRWHPSLLSRTPGKPYYKAPELHEGATYDAYLSDNFAVGITLYAMALAAYPWESTEAGQSDSFELARQDGTMEYLRRRTLQGRPLPEVCTAGLLRLLGGLLAARPAERSTAGEACFEPDATSTTAGLAAKDPAGSEAVSPTASTACDSPTSP</sequence>
<dbReference type="Gene3D" id="1.10.510.10">
    <property type="entry name" value="Transferase(Phosphotransferase) domain 1"/>
    <property type="match status" value="1"/>
</dbReference>
<comment type="caution">
    <text evidence="5">The sequence shown here is derived from an EMBL/GenBank/DDBJ whole genome shotgun (WGS) entry which is preliminary data.</text>
</comment>
<dbReference type="SMART" id="SM00220">
    <property type="entry name" value="S_TKc"/>
    <property type="match status" value="1"/>
</dbReference>
<feature type="compositionally biased region" description="Polar residues" evidence="3">
    <location>
        <begin position="339"/>
        <end position="353"/>
    </location>
</feature>
<organism evidence="5 6">
    <name type="scientific">Prorocentrum cordatum</name>
    <dbReference type="NCBI Taxonomy" id="2364126"/>
    <lineage>
        <taxon>Eukaryota</taxon>
        <taxon>Sar</taxon>
        <taxon>Alveolata</taxon>
        <taxon>Dinophyceae</taxon>
        <taxon>Prorocentrales</taxon>
        <taxon>Prorocentraceae</taxon>
        <taxon>Prorocentrum</taxon>
    </lineage>
</organism>
<evidence type="ECO:0000259" key="4">
    <source>
        <dbReference type="PROSITE" id="PS50011"/>
    </source>
</evidence>
<evidence type="ECO:0000256" key="3">
    <source>
        <dbReference type="SAM" id="MobiDB-lite"/>
    </source>
</evidence>
<feature type="domain" description="Protein kinase" evidence="4">
    <location>
        <begin position="23"/>
        <end position="321"/>
    </location>
</feature>
<keyword evidence="1" id="KW-0547">Nucleotide-binding</keyword>
<keyword evidence="2" id="KW-0067">ATP-binding</keyword>
<dbReference type="CDD" id="cd00180">
    <property type="entry name" value="PKc"/>
    <property type="match status" value="1"/>
</dbReference>
<keyword evidence="6" id="KW-1185">Reference proteome</keyword>
<evidence type="ECO:0000313" key="6">
    <source>
        <dbReference type="Proteomes" id="UP001189429"/>
    </source>
</evidence>
<dbReference type="PROSITE" id="PS50011">
    <property type="entry name" value="PROTEIN_KINASE_DOM"/>
    <property type="match status" value="1"/>
</dbReference>
<gene>
    <name evidence="5" type="ORF">PCOR1329_LOCUS35003</name>
</gene>
<dbReference type="PANTHER" id="PTHR24346:SF30">
    <property type="entry name" value="MATERNAL EMBRYONIC LEUCINE ZIPPER KINASE"/>
    <property type="match status" value="1"/>
</dbReference>